<feature type="compositionally biased region" description="Low complexity" evidence="1">
    <location>
        <begin position="133"/>
        <end position="158"/>
    </location>
</feature>
<feature type="region of interest" description="Disordered" evidence="1">
    <location>
        <begin position="553"/>
        <end position="582"/>
    </location>
</feature>
<keyword evidence="3" id="KW-1185">Reference proteome</keyword>
<dbReference type="AlphaFoldDB" id="A0A0D2MC33"/>
<dbReference type="EMBL" id="KK105255">
    <property type="protein sequence ID" value="KIY92855.1"/>
    <property type="molecule type" value="Genomic_DNA"/>
</dbReference>
<gene>
    <name evidence="2" type="ORF">MNEG_15108</name>
</gene>
<feature type="compositionally biased region" description="Low complexity" evidence="1">
    <location>
        <begin position="48"/>
        <end position="64"/>
    </location>
</feature>
<proteinExistence type="predicted"/>
<name>A0A0D2MC33_9CHLO</name>
<reference evidence="2 3" key="1">
    <citation type="journal article" date="2013" name="BMC Genomics">
        <title>Reconstruction of the lipid metabolism for the microalga Monoraphidium neglectum from its genome sequence reveals characteristics suitable for biofuel production.</title>
        <authorList>
            <person name="Bogen C."/>
            <person name="Al-Dilaimi A."/>
            <person name="Albersmeier A."/>
            <person name="Wichmann J."/>
            <person name="Grundmann M."/>
            <person name="Rupp O."/>
            <person name="Lauersen K.J."/>
            <person name="Blifernez-Klassen O."/>
            <person name="Kalinowski J."/>
            <person name="Goesmann A."/>
            <person name="Mussgnug J.H."/>
            <person name="Kruse O."/>
        </authorList>
    </citation>
    <scope>NUCLEOTIDE SEQUENCE [LARGE SCALE GENOMIC DNA]</scope>
    <source>
        <strain evidence="2 3">SAG 48.87</strain>
    </source>
</reference>
<sequence>MCCSREASRSASASRRVTFDPADLLFSDEDESDPEAWLAGGGAGGALGSRAGTPTGEAASWPADGAGGGGDGPPASRRRSLRRSGSSRKSAADLRVERGRGGDGDGQAGGGGGAAPGAEPALSLSGKEMWPRAAAAAAAQERASTGAAGVGCQQQEYQQRQEEKAEEEEEEEEEQQQRAGAFRGVYSIDERGPHGAAASAAGATAAAGGEAPGQEAAEQLVEAAAQLLEALAALGREERFHPAILAATEGGALLPALLAAARGAGRAALQQPLVRLAVALACLGDDVTRHALIDAGAVDILISQVAEQSAPAAPAAAPGPSCLSVCLAALVSLAAASACARQLMLACRLPVMLAGFVYAADGPAAAGPPGCWEAAGAATGEAAVSAAAELLMLLERQEASCAAHTPPPGAVAAAWPAALLPAALESGACGVGSVRTYGGTGRCGEGAAGWAAATGRSGGGAQAAGALERRVSEMATRIKAAALSDPRSHGAASAGAQLRGARWGGGSDGAAAAAAARNIAVVSGGALGTACAGAAAAGATGARGAPLAAGPFGQKPWEYPGSTPLGQHRPGSAPAATGGGGVRAPAFGLPAAAAPCTPHNSPAHALGGDAPDASDPRHAALLRLLQLRAAAPCAAAPPRDGPCGWLDFGGAGGGRKNGRYRPAARPGGSPVRCRGAGTATCGGSGGGGGPGRYGWSLVAAEGGDAARRLAFEESLESAAHVASLQAILGGRGQGPCASASAGRTPGAAAAAAGLRWGADAGRPALRQLPGGSCGLVNISSISSADPRAPDPRRGGDAD</sequence>
<dbReference type="KEGG" id="mng:MNEG_15108"/>
<feature type="compositionally biased region" description="Basic residues" evidence="1">
    <location>
        <begin position="76"/>
        <end position="86"/>
    </location>
</feature>
<feature type="non-terminal residue" evidence="2">
    <location>
        <position position="798"/>
    </location>
</feature>
<evidence type="ECO:0000313" key="2">
    <source>
        <dbReference type="EMBL" id="KIY92855.1"/>
    </source>
</evidence>
<feature type="compositionally biased region" description="Basic and acidic residues" evidence="1">
    <location>
        <begin position="90"/>
        <end position="103"/>
    </location>
</feature>
<feature type="compositionally biased region" description="Acidic residues" evidence="1">
    <location>
        <begin position="164"/>
        <end position="174"/>
    </location>
</feature>
<dbReference type="GeneID" id="25732736"/>
<dbReference type="Proteomes" id="UP000054498">
    <property type="component" value="Unassembled WGS sequence"/>
</dbReference>
<feature type="compositionally biased region" description="Basic and acidic residues" evidence="1">
    <location>
        <begin position="787"/>
        <end position="798"/>
    </location>
</feature>
<feature type="region of interest" description="Disordered" evidence="1">
    <location>
        <begin position="779"/>
        <end position="798"/>
    </location>
</feature>
<accession>A0A0D2MC33</accession>
<protein>
    <submittedName>
        <fullName evidence="2">Uncharacterized protein</fullName>
    </submittedName>
</protein>
<feature type="region of interest" description="Disordered" evidence="1">
    <location>
        <begin position="1"/>
        <end position="179"/>
    </location>
</feature>
<feature type="compositionally biased region" description="Gly residues" evidence="1">
    <location>
        <begin position="104"/>
        <end position="115"/>
    </location>
</feature>
<evidence type="ECO:0000256" key="1">
    <source>
        <dbReference type="SAM" id="MobiDB-lite"/>
    </source>
</evidence>
<dbReference type="RefSeq" id="XP_013891875.1">
    <property type="nucleotide sequence ID" value="XM_014036421.1"/>
</dbReference>
<organism evidence="2 3">
    <name type="scientific">Monoraphidium neglectum</name>
    <dbReference type="NCBI Taxonomy" id="145388"/>
    <lineage>
        <taxon>Eukaryota</taxon>
        <taxon>Viridiplantae</taxon>
        <taxon>Chlorophyta</taxon>
        <taxon>core chlorophytes</taxon>
        <taxon>Chlorophyceae</taxon>
        <taxon>CS clade</taxon>
        <taxon>Sphaeropleales</taxon>
        <taxon>Selenastraceae</taxon>
        <taxon>Monoraphidium</taxon>
    </lineage>
</organism>
<evidence type="ECO:0000313" key="3">
    <source>
        <dbReference type="Proteomes" id="UP000054498"/>
    </source>
</evidence>